<reference evidence="5 6" key="1">
    <citation type="submission" date="2018-06" db="EMBL/GenBank/DDBJ databases">
        <title>Genomic Encyclopedia of Archaeal and Bacterial Type Strains, Phase II (KMG-II): from individual species to whole genera.</title>
        <authorList>
            <person name="Goeker M."/>
        </authorList>
    </citation>
    <scope>NUCLEOTIDE SEQUENCE [LARGE SCALE GENOMIC DNA]</scope>
    <source>
        <strain evidence="5 6">DSM 23857</strain>
    </source>
</reference>
<dbReference type="InterPro" id="IPR053142">
    <property type="entry name" value="PchR_regulatory_protein"/>
</dbReference>
<dbReference type="SMART" id="SM00342">
    <property type="entry name" value="HTH_ARAC"/>
    <property type="match status" value="1"/>
</dbReference>
<accession>A0A327QTB7</accession>
<gene>
    <name evidence="5" type="ORF">LX64_02022</name>
</gene>
<sequence>MKTLSGDDFKYLLARQVNALQTPMPLNVPANLDHLIKAKTVHHRGPGFDMIHFRGSFDEETRVVDFYDETHTSLHFQLAGSSWATIGPTIDNADMQPMQYNLYNCHSPISQYRFPKQNDYHYFTISLSPAKTIEKLQTLQHQQADAIIDKILQAQTFSFIGENRRLTPAMLQSIQAIDDCPFEGAIREVYLDVKLTEFLIHGLFDTQNALTSKQQHGIQDVCAYLQEMCPNIYDAPTLSQQFRLPAQVIVKGLKAATGMSLFAYQQHLRMQWANVLLQSGERNVNEVADILGYSQASHFIHAYKKLFGYTPKKMQ</sequence>
<dbReference type="PANTHER" id="PTHR47893">
    <property type="entry name" value="REGULATORY PROTEIN PCHR"/>
    <property type="match status" value="1"/>
</dbReference>
<dbReference type="GO" id="GO:0043565">
    <property type="term" value="F:sequence-specific DNA binding"/>
    <property type="evidence" value="ECO:0007669"/>
    <property type="project" value="InterPro"/>
</dbReference>
<dbReference type="Pfam" id="PF12833">
    <property type="entry name" value="HTH_18"/>
    <property type="match status" value="1"/>
</dbReference>
<dbReference type="AlphaFoldDB" id="A0A327QTB7"/>
<dbReference type="GO" id="GO:0003700">
    <property type="term" value="F:DNA-binding transcription factor activity"/>
    <property type="evidence" value="ECO:0007669"/>
    <property type="project" value="InterPro"/>
</dbReference>
<evidence type="ECO:0000313" key="5">
    <source>
        <dbReference type="EMBL" id="RAJ06894.1"/>
    </source>
</evidence>
<dbReference type="PRINTS" id="PR00032">
    <property type="entry name" value="HTHARAC"/>
</dbReference>
<keyword evidence="3" id="KW-0804">Transcription</keyword>
<feature type="domain" description="HTH araC/xylS-type" evidence="4">
    <location>
        <begin position="219"/>
        <end position="315"/>
    </location>
</feature>
<proteinExistence type="predicted"/>
<dbReference type="InterPro" id="IPR018060">
    <property type="entry name" value="HTH_AraC"/>
</dbReference>
<dbReference type="SUPFAM" id="SSF46689">
    <property type="entry name" value="Homeodomain-like"/>
    <property type="match status" value="1"/>
</dbReference>
<evidence type="ECO:0000256" key="3">
    <source>
        <dbReference type="ARBA" id="ARBA00023163"/>
    </source>
</evidence>
<comment type="caution">
    <text evidence="5">The sequence shown here is derived from an EMBL/GenBank/DDBJ whole genome shotgun (WGS) entry which is preliminary data.</text>
</comment>
<dbReference type="RefSeq" id="WP_111597476.1">
    <property type="nucleotide sequence ID" value="NZ_QLLL01000003.1"/>
</dbReference>
<dbReference type="Gene3D" id="1.10.10.60">
    <property type="entry name" value="Homeodomain-like"/>
    <property type="match status" value="1"/>
</dbReference>
<evidence type="ECO:0000313" key="6">
    <source>
        <dbReference type="Proteomes" id="UP000249547"/>
    </source>
</evidence>
<organism evidence="5 6">
    <name type="scientific">Chitinophaga skermanii</name>
    <dbReference type="NCBI Taxonomy" id="331697"/>
    <lineage>
        <taxon>Bacteria</taxon>
        <taxon>Pseudomonadati</taxon>
        <taxon>Bacteroidota</taxon>
        <taxon>Chitinophagia</taxon>
        <taxon>Chitinophagales</taxon>
        <taxon>Chitinophagaceae</taxon>
        <taxon>Chitinophaga</taxon>
    </lineage>
</organism>
<protein>
    <submittedName>
        <fullName evidence="5">AraC-like DNA-binding protein</fullName>
    </submittedName>
</protein>
<evidence type="ECO:0000256" key="1">
    <source>
        <dbReference type="ARBA" id="ARBA00023015"/>
    </source>
</evidence>
<keyword evidence="2 5" id="KW-0238">DNA-binding</keyword>
<dbReference type="Proteomes" id="UP000249547">
    <property type="component" value="Unassembled WGS sequence"/>
</dbReference>
<keyword evidence="1" id="KW-0805">Transcription regulation</keyword>
<keyword evidence="6" id="KW-1185">Reference proteome</keyword>
<dbReference type="InterPro" id="IPR020449">
    <property type="entry name" value="Tscrpt_reg_AraC-type_HTH"/>
</dbReference>
<evidence type="ECO:0000259" key="4">
    <source>
        <dbReference type="PROSITE" id="PS01124"/>
    </source>
</evidence>
<dbReference type="EMBL" id="QLLL01000003">
    <property type="protein sequence ID" value="RAJ06894.1"/>
    <property type="molecule type" value="Genomic_DNA"/>
</dbReference>
<dbReference type="PANTHER" id="PTHR47893:SF1">
    <property type="entry name" value="REGULATORY PROTEIN PCHR"/>
    <property type="match status" value="1"/>
</dbReference>
<name>A0A327QTB7_9BACT</name>
<dbReference type="PROSITE" id="PS01124">
    <property type="entry name" value="HTH_ARAC_FAMILY_2"/>
    <property type="match status" value="1"/>
</dbReference>
<dbReference type="OrthoDB" id="799767at2"/>
<evidence type="ECO:0000256" key="2">
    <source>
        <dbReference type="ARBA" id="ARBA00023125"/>
    </source>
</evidence>
<dbReference type="InterPro" id="IPR009057">
    <property type="entry name" value="Homeodomain-like_sf"/>
</dbReference>